<keyword evidence="1" id="KW-1133">Transmembrane helix</keyword>
<evidence type="ECO:0000313" key="5">
    <source>
        <dbReference type="Proteomes" id="UP000006048"/>
    </source>
</evidence>
<dbReference type="Proteomes" id="UP000006048">
    <property type="component" value="Chromosome"/>
</dbReference>
<reference evidence="4 5" key="1">
    <citation type="submission" date="2012-06" db="EMBL/GenBank/DDBJ databases">
        <title>The complete chromosome of genome of Turneriella parva DSM 21527.</title>
        <authorList>
            <consortium name="US DOE Joint Genome Institute (JGI-PGF)"/>
            <person name="Lucas S."/>
            <person name="Han J."/>
            <person name="Lapidus A."/>
            <person name="Bruce D."/>
            <person name="Goodwin L."/>
            <person name="Pitluck S."/>
            <person name="Peters L."/>
            <person name="Kyrpides N."/>
            <person name="Mavromatis K."/>
            <person name="Ivanova N."/>
            <person name="Mikhailova N."/>
            <person name="Chertkov O."/>
            <person name="Detter J.C."/>
            <person name="Tapia R."/>
            <person name="Han C."/>
            <person name="Land M."/>
            <person name="Hauser L."/>
            <person name="Markowitz V."/>
            <person name="Cheng J.-F."/>
            <person name="Hugenholtz P."/>
            <person name="Woyke T."/>
            <person name="Wu D."/>
            <person name="Gronow S."/>
            <person name="Wellnitz S."/>
            <person name="Brambilla E."/>
            <person name="Klenk H.-P."/>
            <person name="Eisen J.A."/>
        </authorList>
    </citation>
    <scope>NUCLEOTIDE SEQUENCE [LARGE SCALE GENOMIC DNA]</scope>
    <source>
        <strain evidence="5">ATCC BAA-1111 / DSM 21527 / NCTC 11395 / H</strain>
    </source>
</reference>
<keyword evidence="5" id="KW-1185">Reference proteome</keyword>
<accession>I4B3U5</accession>
<feature type="transmembrane region" description="Helical" evidence="1">
    <location>
        <begin position="82"/>
        <end position="102"/>
    </location>
</feature>
<sequence>MRRSICIAFLFITALNPSALRAESLHPWQNLWGNFVDAHSGTNLLYYGGAVAATGVMVATPWDKNAQRWFQKENPIGDDIGYGMVVAGWFWHLAPAGVMYLYGWRAKDHELMGAGAAGLQAVAMVTTVTVTLKFMTGRRQPLKDGIYDFYGPSGHKRSDDPADFMAFNNNIRNESLRFAWPSGHTSSTVAFVSAMAAYYPDKLWIKLVGYPASLLMALSMVDYDAHWTSDVIAGALIGHAIGYTVGRNFRLARAGSSPGESTGAKNMETYFSVLPLPDRIEARVVGVF</sequence>
<gene>
    <name evidence="4" type="ordered locus">Turpa_1304</name>
</gene>
<name>I4B3U5_TURPD</name>
<dbReference type="SUPFAM" id="SSF48317">
    <property type="entry name" value="Acid phosphatase/Vanadium-dependent haloperoxidase"/>
    <property type="match status" value="1"/>
</dbReference>
<evidence type="ECO:0000259" key="3">
    <source>
        <dbReference type="Pfam" id="PF01569"/>
    </source>
</evidence>
<dbReference type="HOGENOM" id="CLU_899987_0_0_12"/>
<feature type="domain" description="Phosphatidic acid phosphatase type 2/haloperoxidase" evidence="3">
    <location>
        <begin position="121"/>
        <end position="245"/>
    </location>
</feature>
<keyword evidence="2" id="KW-0732">Signal</keyword>
<dbReference type="InterPro" id="IPR036938">
    <property type="entry name" value="PAP2/HPO_sf"/>
</dbReference>
<dbReference type="InterPro" id="IPR000326">
    <property type="entry name" value="PAP2/HPO"/>
</dbReference>
<proteinExistence type="predicted"/>
<dbReference type="OrthoDB" id="9780507at2"/>
<keyword evidence="1" id="KW-0472">Membrane</keyword>
<feature type="chain" id="PRO_5003686433" evidence="2">
    <location>
        <begin position="23"/>
        <end position="288"/>
    </location>
</feature>
<feature type="transmembrane region" description="Helical" evidence="1">
    <location>
        <begin position="114"/>
        <end position="135"/>
    </location>
</feature>
<evidence type="ECO:0000256" key="1">
    <source>
        <dbReference type="SAM" id="Phobius"/>
    </source>
</evidence>
<evidence type="ECO:0000256" key="2">
    <source>
        <dbReference type="SAM" id="SignalP"/>
    </source>
</evidence>
<dbReference type="STRING" id="869212.Turpa_1304"/>
<dbReference type="KEGG" id="tpx:Turpa_1304"/>
<dbReference type="EMBL" id="CP002959">
    <property type="protein sequence ID" value="AFM11952.1"/>
    <property type="molecule type" value="Genomic_DNA"/>
</dbReference>
<evidence type="ECO:0000313" key="4">
    <source>
        <dbReference type="EMBL" id="AFM11952.1"/>
    </source>
</evidence>
<dbReference type="AlphaFoldDB" id="I4B3U5"/>
<dbReference type="CDD" id="cd01610">
    <property type="entry name" value="PAP2_like"/>
    <property type="match status" value="1"/>
</dbReference>
<feature type="signal peptide" evidence="2">
    <location>
        <begin position="1"/>
        <end position="22"/>
    </location>
</feature>
<keyword evidence="1" id="KW-0812">Transmembrane</keyword>
<protein>
    <submittedName>
        <fullName evidence="4">Phosphoesterase PA-phosphatase related protein</fullName>
    </submittedName>
</protein>
<dbReference type="RefSeq" id="WP_014802468.1">
    <property type="nucleotide sequence ID" value="NC_018020.1"/>
</dbReference>
<organism evidence="4 5">
    <name type="scientific">Turneriella parva (strain ATCC BAA-1111 / DSM 21527 / NCTC 11395 / H)</name>
    <name type="common">Leptospira parva</name>
    <dbReference type="NCBI Taxonomy" id="869212"/>
    <lineage>
        <taxon>Bacteria</taxon>
        <taxon>Pseudomonadati</taxon>
        <taxon>Spirochaetota</taxon>
        <taxon>Spirochaetia</taxon>
        <taxon>Leptospirales</taxon>
        <taxon>Leptospiraceae</taxon>
        <taxon>Turneriella</taxon>
    </lineage>
</organism>
<feature type="transmembrane region" description="Helical" evidence="1">
    <location>
        <begin position="45"/>
        <end position="62"/>
    </location>
</feature>
<dbReference type="Pfam" id="PF01569">
    <property type="entry name" value="PAP2"/>
    <property type="match status" value="1"/>
</dbReference>
<dbReference type="Gene3D" id="1.20.144.10">
    <property type="entry name" value="Phosphatidic acid phosphatase type 2/haloperoxidase"/>
    <property type="match status" value="1"/>
</dbReference>